<keyword evidence="4" id="KW-1185">Reference proteome</keyword>
<dbReference type="Pfam" id="PF01627">
    <property type="entry name" value="Hpt"/>
    <property type="match status" value="1"/>
</dbReference>
<dbReference type="Proteomes" id="UP000505355">
    <property type="component" value="Chromosome"/>
</dbReference>
<dbReference type="GO" id="GO:0000160">
    <property type="term" value="P:phosphorelay signal transduction system"/>
    <property type="evidence" value="ECO:0007669"/>
    <property type="project" value="InterPro"/>
</dbReference>
<dbReference type="InterPro" id="IPR008207">
    <property type="entry name" value="Sig_transdc_His_kin_Hpt_dom"/>
</dbReference>
<feature type="modified residue" description="Phosphohistidine" evidence="1">
    <location>
        <position position="58"/>
    </location>
</feature>
<dbReference type="KEGG" id="mmab:HQ865_12400"/>
<dbReference type="AlphaFoldDB" id="A0A7D4UKE4"/>
<dbReference type="PROSITE" id="PS50894">
    <property type="entry name" value="HPT"/>
    <property type="match status" value="1"/>
</dbReference>
<dbReference type="RefSeq" id="WP_173415196.1">
    <property type="nucleotide sequence ID" value="NZ_CP054139.1"/>
</dbReference>
<reference evidence="3 4" key="1">
    <citation type="submission" date="2020-05" db="EMBL/GenBank/DDBJ databases">
        <title>Mucilaginibacter mali sp. nov.</title>
        <authorList>
            <person name="Kim H.S."/>
            <person name="Lee K.C."/>
            <person name="Suh M.K."/>
            <person name="Kim J.-S."/>
            <person name="Han K.-I."/>
            <person name="Eom M.K."/>
            <person name="Shin Y.K."/>
            <person name="Lee J.-S."/>
        </authorList>
    </citation>
    <scope>NUCLEOTIDE SEQUENCE [LARGE SCALE GENOMIC DNA]</scope>
    <source>
        <strain evidence="3 4">G2-14</strain>
    </source>
</reference>
<dbReference type="GO" id="GO:0004672">
    <property type="term" value="F:protein kinase activity"/>
    <property type="evidence" value="ECO:0007669"/>
    <property type="project" value="UniProtKB-ARBA"/>
</dbReference>
<dbReference type="InterPro" id="IPR036641">
    <property type="entry name" value="HPT_dom_sf"/>
</dbReference>
<dbReference type="Gene3D" id="1.20.120.160">
    <property type="entry name" value="HPT domain"/>
    <property type="match status" value="1"/>
</dbReference>
<evidence type="ECO:0000313" key="4">
    <source>
        <dbReference type="Proteomes" id="UP000505355"/>
    </source>
</evidence>
<feature type="domain" description="HPt" evidence="2">
    <location>
        <begin position="19"/>
        <end position="121"/>
    </location>
</feature>
<protein>
    <submittedName>
        <fullName evidence="3">Hpt domain-containing protein</fullName>
    </submittedName>
</protein>
<gene>
    <name evidence="3" type="ORF">HQ865_12400</name>
</gene>
<proteinExistence type="predicted"/>
<evidence type="ECO:0000256" key="1">
    <source>
        <dbReference type="PROSITE-ProRule" id="PRU00110"/>
    </source>
</evidence>
<accession>A0A7D4UKE4</accession>
<evidence type="ECO:0000259" key="2">
    <source>
        <dbReference type="PROSITE" id="PS50894"/>
    </source>
</evidence>
<organism evidence="3 4">
    <name type="scientific">Mucilaginibacter mali</name>
    <dbReference type="NCBI Taxonomy" id="2740462"/>
    <lineage>
        <taxon>Bacteria</taxon>
        <taxon>Pseudomonadati</taxon>
        <taxon>Bacteroidota</taxon>
        <taxon>Sphingobacteriia</taxon>
        <taxon>Sphingobacteriales</taxon>
        <taxon>Sphingobacteriaceae</taxon>
        <taxon>Mucilaginibacter</taxon>
    </lineage>
</organism>
<dbReference type="EMBL" id="CP054139">
    <property type="protein sequence ID" value="QKJ30522.1"/>
    <property type="molecule type" value="Genomic_DNA"/>
</dbReference>
<keyword evidence="1" id="KW-0597">Phosphoprotein</keyword>
<sequence length="122" mass="13254">MSDNQDFDLSFLYEIADGSNEFIVDSIDMFLQQTPELLNTISSAIAAGEWATAGGAAHKLKPNLGFFGMLECQSTMQEVELLCKAGGQDPDTINTKFGWLNSVITNNLGKLAKIKSDTEAML</sequence>
<dbReference type="SUPFAM" id="SSF47226">
    <property type="entry name" value="Histidine-containing phosphotransfer domain, HPT domain"/>
    <property type="match status" value="1"/>
</dbReference>
<name>A0A7D4UKE4_9SPHI</name>
<evidence type="ECO:0000313" key="3">
    <source>
        <dbReference type="EMBL" id="QKJ30522.1"/>
    </source>
</evidence>